<evidence type="ECO:0000256" key="3">
    <source>
        <dbReference type="ARBA" id="ARBA00022475"/>
    </source>
</evidence>
<dbReference type="PANTHER" id="PTHR33452">
    <property type="entry name" value="OXIDOREDUCTASE CATD-RELATED"/>
    <property type="match status" value="1"/>
</dbReference>
<evidence type="ECO:0000256" key="2">
    <source>
        <dbReference type="ARBA" id="ARBA00006679"/>
    </source>
</evidence>
<gene>
    <name evidence="8" type="ORF">RO21_03350</name>
</gene>
<dbReference type="STRING" id="67855.RO21_03350"/>
<evidence type="ECO:0000256" key="1">
    <source>
        <dbReference type="ARBA" id="ARBA00004651"/>
    </source>
</evidence>
<accession>A0A0J5P6V1</accession>
<comment type="caution">
    <text evidence="8">The sequence shown here is derived from an EMBL/GenBank/DDBJ whole genome shotgun (WGS) entry which is preliminary data.</text>
</comment>
<dbReference type="InterPro" id="IPR032808">
    <property type="entry name" value="DoxX"/>
</dbReference>
<sequence length="141" mass="15370">MNTFSEKLTPMVFLLVRLVVGYMFLLHGTAKFFEFPVSMTGGNGSVELMSQYGVAGTLEIIGGSLFILGLLTRPVAFLLSGMMAFAYFGVHASAETLFQPMLNHGELAALYSVVFLLFVFIGAGKWSLDHKLFAKNDTSKA</sequence>
<evidence type="ECO:0000313" key="8">
    <source>
        <dbReference type="EMBL" id="KMK51986.1"/>
    </source>
</evidence>
<feature type="transmembrane region" description="Helical" evidence="7">
    <location>
        <begin position="75"/>
        <end position="94"/>
    </location>
</feature>
<evidence type="ECO:0000256" key="5">
    <source>
        <dbReference type="ARBA" id="ARBA00022989"/>
    </source>
</evidence>
<dbReference type="PANTHER" id="PTHR33452:SF4">
    <property type="entry name" value="BLL4328 PROTEIN"/>
    <property type="match status" value="1"/>
</dbReference>
<keyword evidence="5 7" id="KW-1133">Transmembrane helix</keyword>
<dbReference type="PATRIC" id="fig|67855.3.peg.438"/>
<dbReference type="EMBL" id="JWIZ01000017">
    <property type="protein sequence ID" value="KMK51986.1"/>
    <property type="molecule type" value="Genomic_DNA"/>
</dbReference>
<keyword evidence="9" id="KW-1185">Reference proteome</keyword>
<dbReference type="Pfam" id="PF07681">
    <property type="entry name" value="DoxX"/>
    <property type="match status" value="1"/>
</dbReference>
<keyword evidence="4 7" id="KW-0812">Transmembrane</keyword>
<comment type="subcellular location">
    <subcellularLocation>
        <location evidence="1">Cell membrane</location>
        <topology evidence="1">Multi-pass membrane protein</topology>
    </subcellularLocation>
</comment>
<proteinExistence type="inferred from homology"/>
<keyword evidence="3" id="KW-1003">Cell membrane</keyword>
<evidence type="ECO:0000256" key="6">
    <source>
        <dbReference type="ARBA" id="ARBA00023136"/>
    </source>
</evidence>
<protein>
    <recommendedName>
        <fullName evidence="10">DoxX family protein</fullName>
    </recommendedName>
</protein>
<reference evidence="8 9" key="1">
    <citation type="submission" date="2014-12" db="EMBL/GenBank/DDBJ databases">
        <title>Reclassification of Actinobacillus muris as Muribacter muris.</title>
        <authorList>
            <person name="Christensen H."/>
            <person name="Nicklas W."/>
            <person name="Bisgaard M."/>
        </authorList>
    </citation>
    <scope>NUCLEOTIDE SEQUENCE [LARGE SCALE GENOMIC DNA]</scope>
    <source>
        <strain evidence="8 9">Ackerman80-443D</strain>
    </source>
</reference>
<evidence type="ECO:0000256" key="4">
    <source>
        <dbReference type="ARBA" id="ARBA00022692"/>
    </source>
</evidence>
<name>A0A0J5P6V1_9PAST</name>
<feature type="transmembrane region" description="Helical" evidence="7">
    <location>
        <begin position="109"/>
        <end position="128"/>
    </location>
</feature>
<dbReference type="AlphaFoldDB" id="A0A0J5P6V1"/>
<evidence type="ECO:0008006" key="10">
    <source>
        <dbReference type="Google" id="ProtNLM"/>
    </source>
</evidence>
<organism evidence="8 9">
    <name type="scientific">Muribacter muris</name>
    <dbReference type="NCBI Taxonomy" id="67855"/>
    <lineage>
        <taxon>Bacteria</taxon>
        <taxon>Pseudomonadati</taxon>
        <taxon>Pseudomonadota</taxon>
        <taxon>Gammaproteobacteria</taxon>
        <taxon>Pasteurellales</taxon>
        <taxon>Pasteurellaceae</taxon>
        <taxon>Muribacter</taxon>
    </lineage>
</organism>
<dbReference type="Proteomes" id="UP000036270">
    <property type="component" value="Unassembled WGS sequence"/>
</dbReference>
<dbReference type="InterPro" id="IPR051907">
    <property type="entry name" value="DoxX-like_oxidoreductase"/>
</dbReference>
<keyword evidence="6 7" id="KW-0472">Membrane</keyword>
<evidence type="ECO:0000256" key="7">
    <source>
        <dbReference type="SAM" id="Phobius"/>
    </source>
</evidence>
<feature type="transmembrane region" description="Helical" evidence="7">
    <location>
        <begin position="12"/>
        <end position="30"/>
    </location>
</feature>
<dbReference type="RefSeq" id="WP_047976388.1">
    <property type="nucleotide sequence ID" value="NZ_JWIZ01000017.1"/>
</dbReference>
<feature type="transmembrane region" description="Helical" evidence="7">
    <location>
        <begin position="50"/>
        <end position="68"/>
    </location>
</feature>
<evidence type="ECO:0000313" key="9">
    <source>
        <dbReference type="Proteomes" id="UP000036270"/>
    </source>
</evidence>
<comment type="similarity">
    <text evidence="2">Belongs to the DoxX family.</text>
</comment>
<dbReference type="GO" id="GO:0005886">
    <property type="term" value="C:plasma membrane"/>
    <property type="evidence" value="ECO:0007669"/>
    <property type="project" value="UniProtKB-SubCell"/>
</dbReference>